<dbReference type="STRING" id="1079859.SAMN04515674_104207"/>
<protein>
    <submittedName>
        <fullName evidence="1">Uncharacterized protein</fullName>
    </submittedName>
</protein>
<reference evidence="1 2" key="1">
    <citation type="submission" date="2016-10" db="EMBL/GenBank/DDBJ databases">
        <authorList>
            <person name="de Groot N.N."/>
        </authorList>
    </citation>
    <scope>NUCLEOTIDE SEQUENCE [LARGE SCALE GENOMIC DNA]</scope>
    <source>
        <strain evidence="2">E92,LMG 26720,CCM 7988</strain>
    </source>
</reference>
<evidence type="ECO:0000313" key="1">
    <source>
        <dbReference type="EMBL" id="SFP61134.1"/>
    </source>
</evidence>
<name>A0A1I5RRG5_9BACT</name>
<organism evidence="1 2">
    <name type="scientific">Pseudarcicella hirudinis</name>
    <dbReference type="NCBI Taxonomy" id="1079859"/>
    <lineage>
        <taxon>Bacteria</taxon>
        <taxon>Pseudomonadati</taxon>
        <taxon>Bacteroidota</taxon>
        <taxon>Cytophagia</taxon>
        <taxon>Cytophagales</taxon>
        <taxon>Flectobacillaceae</taxon>
        <taxon>Pseudarcicella</taxon>
    </lineage>
</organism>
<dbReference type="Proteomes" id="UP000199306">
    <property type="component" value="Unassembled WGS sequence"/>
</dbReference>
<evidence type="ECO:0000313" key="2">
    <source>
        <dbReference type="Proteomes" id="UP000199306"/>
    </source>
</evidence>
<accession>A0A1I5RRG5</accession>
<dbReference type="EMBL" id="FOXH01000004">
    <property type="protein sequence ID" value="SFP61134.1"/>
    <property type="molecule type" value="Genomic_DNA"/>
</dbReference>
<proteinExistence type="predicted"/>
<keyword evidence="2" id="KW-1185">Reference proteome</keyword>
<gene>
    <name evidence="1" type="ORF">SAMN04515674_104207</name>
</gene>
<sequence>MPQASSTLQAGSNHEKIFYLKLDITSILLQYFYITFAENIHLPTKIHCQ</sequence>
<dbReference type="AlphaFoldDB" id="A0A1I5RRG5"/>